<proteinExistence type="predicted"/>
<comment type="caution">
    <text evidence="2">The sequence shown here is derived from an EMBL/GenBank/DDBJ whole genome shotgun (WGS) entry which is preliminary data.</text>
</comment>
<sequence length="359" mass="41545">MCTIGRKPAGTAGKAHHRADTAGCTVRNGQERTDCGSKRGRNSFLSTALAPIAQKALAVDTYDGNGINVITRENYKFLRDSFFNYALLLKKEAAHTPGNSVGESIARLYDEMKGLIGDNLNVNIEQERGRLFFRLWKSHKWGSYTLYYFPVKFVEPLNSVLRRIAITFIHRLMKANGICTIRDDDDTECMFELLSEDGGDDPQDLKERMKLLDSYQNGRINRLLKRVESKSYYKDLVKALGSYTPQNGFEQQLINVMRRGLPFLAPERGIMQYGYDVFYSENPDFHPMYLQQQIRIVYDIDDVVSDYLVDYYNSCSRETYDIIPVTVRDLSPDTEELFRMDDYPERFFRWADEFINIIC</sequence>
<accession>A0A7K0JCD8</accession>
<reference evidence="2 3" key="1">
    <citation type="submission" date="2019-09" db="EMBL/GenBank/DDBJ databases">
        <title>In-depth cultivation of the pig gut microbiome towards novel bacterial diversity and tailored functional studies.</title>
        <authorList>
            <person name="Wylensek D."/>
            <person name="Hitch T.C.A."/>
            <person name="Clavel T."/>
        </authorList>
    </citation>
    <scope>NUCLEOTIDE SEQUENCE [LARGE SCALE GENOMIC DNA]</scope>
    <source>
        <strain evidence="2 3">WCA-389-WT-3C</strain>
    </source>
</reference>
<dbReference type="Proteomes" id="UP000460950">
    <property type="component" value="Unassembled WGS sequence"/>
</dbReference>
<gene>
    <name evidence="2" type="ORF">FYJ30_04480</name>
</gene>
<protein>
    <submittedName>
        <fullName evidence="2">Uncharacterized protein</fullName>
    </submittedName>
</protein>
<dbReference type="RefSeq" id="WP_117884705.1">
    <property type="nucleotide sequence ID" value="NZ_QRSX01000009.1"/>
</dbReference>
<evidence type="ECO:0000313" key="2">
    <source>
        <dbReference type="EMBL" id="MSS47596.1"/>
    </source>
</evidence>
<name>A0A7K0JCD8_PHOVU</name>
<dbReference type="EMBL" id="VULU01000005">
    <property type="protein sequence ID" value="MSS47596.1"/>
    <property type="molecule type" value="Genomic_DNA"/>
</dbReference>
<evidence type="ECO:0000313" key="3">
    <source>
        <dbReference type="Proteomes" id="UP000460950"/>
    </source>
</evidence>
<dbReference type="AlphaFoldDB" id="A0A7K0JCD8"/>
<evidence type="ECO:0000256" key="1">
    <source>
        <dbReference type="SAM" id="MobiDB-lite"/>
    </source>
</evidence>
<feature type="region of interest" description="Disordered" evidence="1">
    <location>
        <begin position="1"/>
        <end position="38"/>
    </location>
</feature>
<organism evidence="2 3">
    <name type="scientific">Phocaeicola vulgatus</name>
    <name type="common">Bacteroides vulgatus</name>
    <dbReference type="NCBI Taxonomy" id="821"/>
    <lineage>
        <taxon>Bacteria</taxon>
        <taxon>Pseudomonadati</taxon>
        <taxon>Bacteroidota</taxon>
        <taxon>Bacteroidia</taxon>
        <taxon>Bacteroidales</taxon>
        <taxon>Bacteroidaceae</taxon>
        <taxon>Phocaeicola</taxon>
    </lineage>
</organism>